<proteinExistence type="inferred from homology"/>
<dbReference type="InterPro" id="IPR002885">
    <property type="entry name" value="PPR_rpt"/>
</dbReference>
<dbReference type="InterPro" id="IPR011990">
    <property type="entry name" value="TPR-like_helical_dom_sf"/>
</dbReference>
<dbReference type="PANTHER" id="PTHR47926">
    <property type="entry name" value="PENTATRICOPEPTIDE REPEAT-CONTAINING PROTEIN"/>
    <property type="match status" value="1"/>
</dbReference>
<dbReference type="Gene3D" id="1.25.40.10">
    <property type="entry name" value="Tetratricopeptide repeat domain"/>
    <property type="match status" value="2"/>
</dbReference>
<dbReference type="GO" id="GO:0003723">
    <property type="term" value="F:RNA binding"/>
    <property type="evidence" value="ECO:0007669"/>
    <property type="project" value="InterPro"/>
</dbReference>
<comment type="caution">
    <text evidence="4">The sequence shown here is derived from an EMBL/GenBank/DDBJ whole genome shotgun (WGS) entry which is preliminary data.</text>
</comment>
<accession>A0A6A2XAL9</accession>
<dbReference type="Pfam" id="PF20431">
    <property type="entry name" value="E_motif"/>
    <property type="match status" value="1"/>
</dbReference>
<evidence type="ECO:0000313" key="4">
    <source>
        <dbReference type="EMBL" id="KAE8672553.1"/>
    </source>
</evidence>
<keyword evidence="5" id="KW-1185">Reference proteome</keyword>
<dbReference type="InterPro" id="IPR032867">
    <property type="entry name" value="DYW_dom"/>
</dbReference>
<dbReference type="InterPro" id="IPR046848">
    <property type="entry name" value="E_motif"/>
</dbReference>
<dbReference type="PANTHER" id="PTHR47926:SF411">
    <property type="entry name" value="PENTATRICOPEPTIDE REPEAT-CONTAINING PROTEIN"/>
    <property type="match status" value="1"/>
</dbReference>
<dbReference type="FunFam" id="1.25.40.10:FF:000158">
    <property type="entry name" value="pentatricopeptide repeat-containing protein At2g33680"/>
    <property type="match status" value="1"/>
</dbReference>
<dbReference type="Pfam" id="PF01535">
    <property type="entry name" value="PPR"/>
    <property type="match status" value="2"/>
</dbReference>
<evidence type="ECO:0000259" key="3">
    <source>
        <dbReference type="Pfam" id="PF14432"/>
    </source>
</evidence>
<keyword evidence="2" id="KW-0677">Repeat</keyword>
<name>A0A6A2XAL9_HIBSY</name>
<organism evidence="4 5">
    <name type="scientific">Hibiscus syriacus</name>
    <name type="common">Rose of Sharon</name>
    <dbReference type="NCBI Taxonomy" id="106335"/>
    <lineage>
        <taxon>Eukaryota</taxon>
        <taxon>Viridiplantae</taxon>
        <taxon>Streptophyta</taxon>
        <taxon>Embryophyta</taxon>
        <taxon>Tracheophyta</taxon>
        <taxon>Spermatophyta</taxon>
        <taxon>Magnoliopsida</taxon>
        <taxon>eudicotyledons</taxon>
        <taxon>Gunneridae</taxon>
        <taxon>Pentapetalae</taxon>
        <taxon>rosids</taxon>
        <taxon>malvids</taxon>
        <taxon>Malvales</taxon>
        <taxon>Malvaceae</taxon>
        <taxon>Malvoideae</taxon>
        <taxon>Hibiscus</taxon>
    </lineage>
</organism>
<comment type="similarity">
    <text evidence="1">Belongs to the PPR family. PCMP-H subfamily.</text>
</comment>
<dbReference type="EMBL" id="VEPZ02001443">
    <property type="protein sequence ID" value="KAE8672553.1"/>
    <property type="molecule type" value="Genomic_DNA"/>
</dbReference>
<dbReference type="Proteomes" id="UP000436088">
    <property type="component" value="Unassembled WGS sequence"/>
</dbReference>
<dbReference type="InterPro" id="IPR046960">
    <property type="entry name" value="PPR_At4g14850-like_plant"/>
</dbReference>
<protein>
    <submittedName>
        <fullName evidence="4">Pentatricopeptide repeat-containing protein</fullName>
    </submittedName>
</protein>
<dbReference type="Pfam" id="PF14432">
    <property type="entry name" value="DYW_deaminase"/>
    <property type="match status" value="1"/>
</dbReference>
<dbReference type="GO" id="GO:0009451">
    <property type="term" value="P:RNA modification"/>
    <property type="evidence" value="ECO:0007669"/>
    <property type="project" value="InterPro"/>
</dbReference>
<sequence>MVGLRPNEVSLTGMLSGCSKAGAIELGKILHGFIEKSGVNWITIVNNALVDMYARFGNEEMAGLVFQNMPYKSVVSWTSMIEGLAMHGHSEEAILFFMRWKDVELGQIRLPLFLSYMHVVMPEGLRLCIPMPISPNAIIWRTLLGACSIHGNVELAELAKARLFEIEPDNSSDNVLLSNIYAVAGKWKDVATMRRFMEDQKIKKVPGWSMIEVDRIMHRFVAGEQSNKATDQEAYKKLKEIMLRLRVEGGYVPEVATVLHDVDEEEKEDLLSKHSEKLAVAFGMSRLRKGKVIRVIEVAFTHLTMALVLVEITGDWSVGSIQPLEGIAYKENF</sequence>
<evidence type="ECO:0000256" key="2">
    <source>
        <dbReference type="ARBA" id="ARBA00022737"/>
    </source>
</evidence>
<dbReference type="AlphaFoldDB" id="A0A6A2XAL9"/>
<evidence type="ECO:0000256" key="1">
    <source>
        <dbReference type="ARBA" id="ARBA00006643"/>
    </source>
</evidence>
<feature type="domain" description="DYW" evidence="3">
    <location>
        <begin position="250"/>
        <end position="297"/>
    </location>
</feature>
<dbReference type="GO" id="GO:0008270">
    <property type="term" value="F:zinc ion binding"/>
    <property type="evidence" value="ECO:0007669"/>
    <property type="project" value="InterPro"/>
</dbReference>
<dbReference type="GO" id="GO:0099402">
    <property type="term" value="P:plant organ development"/>
    <property type="evidence" value="ECO:0007669"/>
    <property type="project" value="UniProtKB-ARBA"/>
</dbReference>
<gene>
    <name evidence="4" type="ORF">F3Y22_tig00111837pilonHSYRG00255</name>
</gene>
<evidence type="ECO:0000313" key="5">
    <source>
        <dbReference type="Proteomes" id="UP000436088"/>
    </source>
</evidence>
<reference evidence="4" key="1">
    <citation type="submission" date="2019-09" db="EMBL/GenBank/DDBJ databases">
        <title>Draft genome information of white flower Hibiscus syriacus.</title>
        <authorList>
            <person name="Kim Y.-M."/>
        </authorList>
    </citation>
    <scope>NUCLEOTIDE SEQUENCE [LARGE SCALE GENOMIC DNA]</scope>
    <source>
        <strain evidence="4">YM2019G1</strain>
    </source>
</reference>